<feature type="compositionally biased region" description="Basic and acidic residues" evidence="1">
    <location>
        <begin position="1651"/>
        <end position="1662"/>
    </location>
</feature>
<protein>
    <submittedName>
        <fullName evidence="2">Uncharacterized protein</fullName>
    </submittedName>
</protein>
<feature type="compositionally biased region" description="Low complexity" evidence="1">
    <location>
        <begin position="679"/>
        <end position="692"/>
    </location>
</feature>
<dbReference type="GeneID" id="25476317"/>
<dbReference type="Proteomes" id="UP000030754">
    <property type="component" value="Unassembled WGS sequence"/>
</dbReference>
<feature type="region of interest" description="Disordered" evidence="1">
    <location>
        <begin position="407"/>
        <end position="443"/>
    </location>
</feature>
<feature type="region of interest" description="Disordered" evidence="1">
    <location>
        <begin position="471"/>
        <end position="499"/>
    </location>
</feature>
<dbReference type="RefSeq" id="XP_013437436.1">
    <property type="nucleotide sequence ID" value="XM_013581982.1"/>
</dbReference>
<feature type="compositionally biased region" description="Polar residues" evidence="1">
    <location>
        <begin position="1151"/>
        <end position="1169"/>
    </location>
</feature>
<feature type="region of interest" description="Disordered" evidence="1">
    <location>
        <begin position="1102"/>
        <end position="1123"/>
    </location>
</feature>
<feature type="compositionally biased region" description="Low complexity" evidence="1">
    <location>
        <begin position="1506"/>
        <end position="1522"/>
    </location>
</feature>
<evidence type="ECO:0000256" key="1">
    <source>
        <dbReference type="SAM" id="MobiDB-lite"/>
    </source>
</evidence>
<feature type="region of interest" description="Disordered" evidence="1">
    <location>
        <begin position="1484"/>
        <end position="1522"/>
    </location>
</feature>
<feature type="region of interest" description="Disordered" evidence="1">
    <location>
        <begin position="91"/>
        <end position="115"/>
    </location>
</feature>
<feature type="compositionally biased region" description="Polar residues" evidence="1">
    <location>
        <begin position="1920"/>
        <end position="1936"/>
    </location>
</feature>
<feature type="compositionally biased region" description="Polar residues" evidence="1">
    <location>
        <begin position="408"/>
        <end position="439"/>
    </location>
</feature>
<gene>
    <name evidence="2" type="ORF">ENH_00061770</name>
</gene>
<reference evidence="2" key="2">
    <citation type="submission" date="2013-10" db="EMBL/GenBank/DDBJ databases">
        <authorList>
            <person name="Aslett M."/>
        </authorList>
    </citation>
    <scope>NUCLEOTIDE SEQUENCE [LARGE SCALE GENOMIC DNA]</scope>
    <source>
        <strain evidence="2">Houghton</strain>
    </source>
</reference>
<dbReference type="VEuPathDB" id="ToxoDB:ENH_00061770"/>
<dbReference type="OrthoDB" id="348829at2759"/>
<proteinExistence type="predicted"/>
<feature type="region of interest" description="Disordered" evidence="1">
    <location>
        <begin position="1148"/>
        <end position="1169"/>
    </location>
</feature>
<feature type="compositionally biased region" description="Low complexity" evidence="1">
    <location>
        <begin position="520"/>
        <end position="537"/>
    </location>
</feature>
<name>U6N2I3_9EIME</name>
<feature type="compositionally biased region" description="Basic and acidic residues" evidence="1">
    <location>
        <begin position="18"/>
        <end position="27"/>
    </location>
</feature>
<keyword evidence="3" id="KW-1185">Reference proteome</keyword>
<evidence type="ECO:0000313" key="2">
    <source>
        <dbReference type="EMBL" id="CDJ68969.1"/>
    </source>
</evidence>
<accession>U6N2I3</accession>
<feature type="region of interest" description="Disordered" evidence="1">
    <location>
        <begin position="1"/>
        <end position="27"/>
    </location>
</feature>
<feature type="compositionally biased region" description="Polar residues" evidence="1">
    <location>
        <begin position="1695"/>
        <end position="1710"/>
    </location>
</feature>
<feature type="compositionally biased region" description="Polar residues" evidence="1">
    <location>
        <begin position="481"/>
        <end position="499"/>
    </location>
</feature>
<organism evidence="2 3">
    <name type="scientific">Eimeria necatrix</name>
    <dbReference type="NCBI Taxonomy" id="51315"/>
    <lineage>
        <taxon>Eukaryota</taxon>
        <taxon>Sar</taxon>
        <taxon>Alveolata</taxon>
        <taxon>Apicomplexa</taxon>
        <taxon>Conoidasida</taxon>
        <taxon>Coccidia</taxon>
        <taxon>Eucoccidiorida</taxon>
        <taxon>Eimeriorina</taxon>
        <taxon>Eimeriidae</taxon>
        <taxon>Eimeria</taxon>
    </lineage>
</organism>
<reference evidence="2" key="1">
    <citation type="submission" date="2013-10" db="EMBL/GenBank/DDBJ databases">
        <title>Genomic analysis of the causative agents of coccidiosis in chickens.</title>
        <authorList>
            <person name="Reid A.J."/>
            <person name="Blake D."/>
            <person name="Billington K."/>
            <person name="Browne H."/>
            <person name="Dunn M."/>
            <person name="Hung S."/>
            <person name="Kawahara F."/>
            <person name="Miranda-Saavedra D."/>
            <person name="Mourier T."/>
            <person name="Nagra H."/>
            <person name="Otto T.D."/>
            <person name="Rawlings N."/>
            <person name="Sanchez A."/>
            <person name="Sanders M."/>
            <person name="Subramaniam C."/>
            <person name="Tay Y."/>
            <person name="Dear P."/>
            <person name="Doerig C."/>
            <person name="Gruber A."/>
            <person name="Parkinson J."/>
            <person name="Shirley M."/>
            <person name="Wan K.L."/>
            <person name="Berriman M."/>
            <person name="Tomley F."/>
            <person name="Pain A."/>
        </authorList>
    </citation>
    <scope>NUCLEOTIDE SEQUENCE [LARGE SCALE GENOMIC DNA]</scope>
    <source>
        <strain evidence="2">Houghton</strain>
    </source>
</reference>
<feature type="compositionally biased region" description="Polar residues" evidence="1">
    <location>
        <begin position="1113"/>
        <end position="1123"/>
    </location>
</feature>
<dbReference type="EMBL" id="HG725630">
    <property type="protein sequence ID" value="CDJ68969.1"/>
    <property type="molecule type" value="Genomic_DNA"/>
</dbReference>
<feature type="region of interest" description="Disordered" evidence="1">
    <location>
        <begin position="1424"/>
        <end position="1445"/>
    </location>
</feature>
<feature type="compositionally biased region" description="Polar residues" evidence="1">
    <location>
        <begin position="1663"/>
        <end position="1687"/>
    </location>
</feature>
<feature type="compositionally biased region" description="Basic and acidic residues" evidence="1">
    <location>
        <begin position="92"/>
        <end position="103"/>
    </location>
</feature>
<sequence>MKGLSTFRGSSGPNHIVPPDHGESESSKELVLLDALTGEAFRFVLPHSHSGSNARRKQDARLSCSQERAGTSSWLSLDRYIHQLLPSIPPLTRDKDVVKDQGKHTNGKRPTTSDCREPQRCLCFVEATGRSLSAEAAASAAGQGKHTGSSSGNYASSFPQLQGSLSLIFLRPELLLCLGHSSSGARAPPAQATAVTAAVGEQTFHVASSALEAPFAFDSNIKTSLEKTQAWAVTSSARTGEAVSLGVGRTIDVGEKHDPDLNCACSSAGFGFPSAPSQQRLASGELKALRAAALLDSDASFRSFGSNIIAAVPVLCMSRDAAAVAADLHVRLGRQQRAADVVIHALMRHAELALKWAEALKLRLHQQAKAQEDLVIGFDQVLLRLQRTPLDPVLLMLERLKSEAEMQWQEQQGSGPVSCATDSTSRASPATGQSRQQDCAETEKSEAAFEGTSTADKLFGLASLKTVSTATPGRLAARTGTARSTTKSSATPTQAVRPTASISSMAVVASGEGPPADAFHSPGSISDGSHSSQHSPVEFMAASGGSCVSSAASGGHMLSHREDLQRTGDRFPIVKPEQKPVHLGSPVTSVEGEAALLEHTVVSREKCTLPAAAAAGKLRTTATLSGNPAQACRPATLDTATGATELSATAGPIEDTSNSQIRCRRVATNQSNPLKVRRQSSSFSVRSPSPMRLQATVPTPIPEIADVTVGKTATSVSVAADDSAASRQSAASLLNVPAIRAFAASVFADRTAVLQQVEQLQQDIQAAACTFRSSANQLLAAAAETRAAMSALLVQQQELTSVHTRAFAAVAKAAPAPPIAYSNFAPQQLRVLAAHQGAAMEDLQQLQHQQQDLTEQQRAAWTRHCRNQLHLICTCLRGRLVLRQYHEKGLACSSRAQRVDAALVQLRRIYACPAAFAAAARETARRLVFAISFRKAAELAQGVLQRMQQEEQQQRLQFLDRAAASLPAAAFWPLLRIVPQEINIALPEADEPLMSFINQADLTAVIEEWQRLHNGEEAQGQQHRQRRGDNTLLQALLLSDLARSRQYSGKEMHVQQQQQQQHQKHPRSLLQQGQLPIPQNHDYPSQGQAGTFRFTMHSRKLQELQHEQQPLQSSDSATRGTDSAFSRVHQLDDKAHGEAQTRFNVEIPEVGQQQKQPISSARVPNSPHSLQVLRDGPALTQQRWLRNVPQLASNATARRTKDQEQRQVPLYKNFPSSLHDLATASLLESSMSLQESVLHPRREAIQSVISENQQSTHQGGQHLFLHQLLLQQQLQQHQRETAKCQKPLAHSLGCSEDVRGTESSLRACRQQQQAQTLGQAQQSLPQPLPLLQLQCPPKQQQPPHVPSPYTKGQAECHHKYQQEYFQVRQKENNAILLHERECGLTGLLQQGSDVPLQPTNRLTSQLQKQLLMREKQRILGSLNGSKVQPGLQESHPKKHNVQIHQQQSLSLSASCEEVHQMQLDQLEFGSDCVQQDQQQNSLLLEPNPRQQQLPNHWSPDTEDVNLTQHQLQQQQPPRLPSTQEYSLGQELDQHTPHLQHQSVEEMDQSLWSRMPPKPTSRSLRRGNSQVVPASLVQLPPWFTQLDCNETQLLQKSKHRTWDHYLTVGSERLQLERVSSSHKQQYQCQQVQREQRQGHECGDHGLLQKPGQRVDEQQHDQLSEQRGQMQQKTLKQQNASFVEQQQRMPEQRQHPSEPQTTVTWRQGCATSRKQEEAKAEEETENDQRDQQHSVMGAQQLAPQQQLVHQEKESVSVLEGASGSVALTLKLRQPLVAQHHPEVQQMARQQRRIAELSGELVEAQHHHSDLLASAGIVSGDVEDRAQAKTVDAAPGVVVARTGNYRAEDQLPRNIANLDTLRLRPAEAAIAVGVTAGNAGNIDVPGDSELVACVQRNRDAGTFEAAVAEEGPQGAYGSPEQVACTTGNAGTAAPTSSQFRGGDAPEGARPLRRGSLAQSAGLKGNTAVELAALSPGAATAGVRSLDKAKRNSF</sequence>
<feature type="region of interest" description="Disordered" evidence="1">
    <location>
        <begin position="1047"/>
        <end position="1069"/>
    </location>
</feature>
<feature type="region of interest" description="Disordered" evidence="1">
    <location>
        <begin position="1636"/>
        <end position="1734"/>
    </location>
</feature>
<feature type="region of interest" description="Disordered" evidence="1">
    <location>
        <begin position="672"/>
        <end position="695"/>
    </location>
</feature>
<feature type="region of interest" description="Disordered" evidence="1">
    <location>
        <begin position="1538"/>
        <end position="1567"/>
    </location>
</feature>
<feature type="region of interest" description="Disordered" evidence="1">
    <location>
        <begin position="511"/>
        <end position="537"/>
    </location>
</feature>
<feature type="region of interest" description="Disordered" evidence="1">
    <location>
        <begin position="1908"/>
        <end position="1956"/>
    </location>
</feature>
<evidence type="ECO:0000313" key="3">
    <source>
        <dbReference type="Proteomes" id="UP000030754"/>
    </source>
</evidence>
<feature type="compositionally biased region" description="Polar residues" evidence="1">
    <location>
        <begin position="1484"/>
        <end position="1495"/>
    </location>
</feature>